<feature type="region of interest" description="Disordered" evidence="8">
    <location>
        <begin position="212"/>
        <end position="292"/>
    </location>
</feature>
<dbReference type="PANTHER" id="PTHR23294:SF0">
    <property type="entry name" value="UNC93-LIKE PROTEIN MFSD11"/>
    <property type="match status" value="1"/>
</dbReference>
<dbReference type="InterPro" id="IPR036259">
    <property type="entry name" value="MFS_trans_sf"/>
</dbReference>
<evidence type="ECO:0000256" key="1">
    <source>
        <dbReference type="ARBA" id="ARBA00004141"/>
    </source>
</evidence>
<keyword evidence="2 9" id="KW-0812">Transmembrane</keyword>
<name>A0A0L0T1V5_ALLM3</name>
<evidence type="ECO:0000256" key="2">
    <source>
        <dbReference type="ARBA" id="ARBA00022692"/>
    </source>
</evidence>
<dbReference type="OrthoDB" id="196103at2759"/>
<feature type="transmembrane region" description="Helical" evidence="9">
    <location>
        <begin position="427"/>
        <end position="446"/>
    </location>
</feature>
<evidence type="ECO:0000256" key="7">
    <source>
        <dbReference type="ARBA" id="ARBA00041910"/>
    </source>
</evidence>
<keyword evidence="11" id="KW-1185">Reference proteome</keyword>
<evidence type="ECO:0000256" key="8">
    <source>
        <dbReference type="SAM" id="MobiDB-lite"/>
    </source>
</evidence>
<accession>A0A0L0T1V5</accession>
<evidence type="ECO:0000313" key="11">
    <source>
        <dbReference type="Proteomes" id="UP000054350"/>
    </source>
</evidence>
<dbReference type="EMBL" id="GG745357">
    <property type="protein sequence ID" value="KNE68554.1"/>
    <property type="molecule type" value="Genomic_DNA"/>
</dbReference>
<sequence length="881" mass="91945">MAGGAPRASCSDARCESDAVRQRGGAMMVNLMCCDRAAIVLPTTTTCNEGAIASLVGQPRRALAQPVSHARASCLAARRPGQRGRPTWPSLALGFRGAPGLCTTGRACSILLSPCSPSPRKSINHGDTRIVLATPAQLVALARPPRALSGPYRQHQHANQLPDTPPLLRLFASLANGNHHACHDARDKCDDRAAANLAHRAARAVSHRVAPALARRASRTRGPVGPDVAVERREPDVDAVPQRGGTEPRGQHTSRPASLIVPHTISLSGNNAPPPPPPAALASPPVPTHQKRPNSMIIRDNAVVMPTNVTTPASAPASPGSNTKPRSPPPAAVASARPGRSLVSLTTEASVDNLSDLASSLYAGSLDTSLDRRISTRRRATLRSSETPAALSAAGVRMRVLVLGVCFLLMFTAFGVAQSLLTTLFPTAGFVSFCLIYATYTLASLLGPAVVGAVPERLVFALGAAIYTFFAAALNLDPSEPGETPYLLYVASCLTGIAAGLLWVQQGAYVTQLVRAGPIPAPAVMATFYGVFASNLIVGNTIGLALVATHAATTRTMLWVMTCISGVAIFLFIVGIKPVPGSATAPTSLRVRLHTVGHVLQDKKMWSLAPLIAFTGATMTLGFATIPKYLPRPALGPTASAGDLRDATTAGVAKLLLAFGIASVLVSPIWGRVLRRSGIIGRGPRVLIAQTALVAVIAVCITVARNLVPDRHGENPNASTAQILCIVASAVIGALDPLHNTWTNSVLSDTFGRHVKPQPAAVGDAPSPPEQDRTAAAFAAYRVFICLGVVVTSLVNLAAVGKFEGVPEWIVVGGYMAGLWVLSCAGYLWFGRLEPDVAGHMGRCRESTPPQGALGSPLSSVSEGQLRAPGSIKSEEAKQED</sequence>
<feature type="non-terminal residue" evidence="10">
    <location>
        <position position="1"/>
    </location>
</feature>
<dbReference type="PANTHER" id="PTHR23294">
    <property type="entry name" value="ET TRANSLATION PRODUCT-RELATED"/>
    <property type="match status" value="1"/>
</dbReference>
<evidence type="ECO:0000256" key="4">
    <source>
        <dbReference type="ARBA" id="ARBA00023136"/>
    </source>
</evidence>
<evidence type="ECO:0000313" key="10">
    <source>
        <dbReference type="EMBL" id="KNE68554.1"/>
    </source>
</evidence>
<feature type="transmembrane region" description="Helical" evidence="9">
    <location>
        <begin position="525"/>
        <end position="551"/>
    </location>
</feature>
<feature type="transmembrane region" description="Helical" evidence="9">
    <location>
        <begin position="720"/>
        <end position="738"/>
    </location>
</feature>
<dbReference type="Pfam" id="PF05978">
    <property type="entry name" value="UNC-93"/>
    <property type="match status" value="1"/>
</dbReference>
<feature type="transmembrane region" description="Helical" evidence="9">
    <location>
        <begin position="557"/>
        <end position="576"/>
    </location>
</feature>
<dbReference type="Gene3D" id="1.20.1250.20">
    <property type="entry name" value="MFS general substrate transporter like domains"/>
    <property type="match status" value="1"/>
</dbReference>
<feature type="transmembrane region" description="Helical" evidence="9">
    <location>
        <begin position="458"/>
        <end position="474"/>
    </location>
</feature>
<dbReference type="InterPro" id="IPR010291">
    <property type="entry name" value="Ion_channel_UNC-93"/>
</dbReference>
<protein>
    <recommendedName>
        <fullName evidence="6">UNC93-like protein MFSD11</fullName>
    </recommendedName>
    <alternativeName>
        <fullName evidence="7">Major facilitator superfamily domain-containing protein 11</fullName>
    </alternativeName>
</protein>
<evidence type="ECO:0000256" key="3">
    <source>
        <dbReference type="ARBA" id="ARBA00022989"/>
    </source>
</evidence>
<feature type="transmembrane region" description="Helical" evidence="9">
    <location>
        <begin position="486"/>
        <end position="504"/>
    </location>
</feature>
<keyword evidence="4 9" id="KW-0472">Membrane</keyword>
<dbReference type="InterPro" id="IPR051617">
    <property type="entry name" value="UNC-93-like_regulator"/>
</dbReference>
<feature type="compositionally biased region" description="Polar residues" evidence="8">
    <location>
        <begin position="308"/>
        <end position="324"/>
    </location>
</feature>
<evidence type="ECO:0000256" key="6">
    <source>
        <dbReference type="ARBA" id="ARBA00040302"/>
    </source>
</evidence>
<evidence type="ECO:0000256" key="9">
    <source>
        <dbReference type="SAM" id="Phobius"/>
    </source>
</evidence>
<dbReference type="SUPFAM" id="SSF103473">
    <property type="entry name" value="MFS general substrate transporter"/>
    <property type="match status" value="1"/>
</dbReference>
<dbReference type="Proteomes" id="UP000054350">
    <property type="component" value="Unassembled WGS sequence"/>
</dbReference>
<feature type="compositionally biased region" description="Pro residues" evidence="8">
    <location>
        <begin position="272"/>
        <end position="287"/>
    </location>
</feature>
<keyword evidence="5" id="KW-0325">Glycoprotein</keyword>
<gene>
    <name evidence="10" type="ORF">AMAG_12723</name>
</gene>
<dbReference type="GO" id="GO:0016020">
    <property type="term" value="C:membrane"/>
    <property type="evidence" value="ECO:0007669"/>
    <property type="project" value="UniProtKB-SubCell"/>
</dbReference>
<feature type="region of interest" description="Disordered" evidence="8">
    <location>
        <begin position="308"/>
        <end position="339"/>
    </location>
</feature>
<dbReference type="VEuPathDB" id="FungiDB:AMAG_12723"/>
<feature type="transmembrane region" description="Helical" evidence="9">
    <location>
        <begin position="650"/>
        <end position="674"/>
    </location>
</feature>
<proteinExistence type="predicted"/>
<organism evidence="10 11">
    <name type="scientific">Allomyces macrogynus (strain ATCC 38327)</name>
    <name type="common">Allomyces javanicus var. macrogynus</name>
    <dbReference type="NCBI Taxonomy" id="578462"/>
    <lineage>
        <taxon>Eukaryota</taxon>
        <taxon>Fungi</taxon>
        <taxon>Fungi incertae sedis</taxon>
        <taxon>Blastocladiomycota</taxon>
        <taxon>Blastocladiomycetes</taxon>
        <taxon>Blastocladiales</taxon>
        <taxon>Blastocladiaceae</taxon>
        <taxon>Allomyces</taxon>
    </lineage>
</organism>
<feature type="transmembrane region" description="Helical" evidence="9">
    <location>
        <begin position="783"/>
        <end position="803"/>
    </location>
</feature>
<feature type="transmembrane region" description="Helical" evidence="9">
    <location>
        <begin position="686"/>
        <end position="708"/>
    </location>
</feature>
<evidence type="ECO:0000256" key="5">
    <source>
        <dbReference type="ARBA" id="ARBA00023180"/>
    </source>
</evidence>
<feature type="transmembrane region" description="Helical" evidence="9">
    <location>
        <begin position="608"/>
        <end position="630"/>
    </location>
</feature>
<dbReference type="eggNOG" id="KOG3097">
    <property type="taxonomic scope" value="Eukaryota"/>
</dbReference>
<reference evidence="10 11" key="1">
    <citation type="submission" date="2009-11" db="EMBL/GenBank/DDBJ databases">
        <title>Annotation of Allomyces macrogynus ATCC 38327.</title>
        <authorList>
            <consortium name="The Broad Institute Genome Sequencing Platform"/>
            <person name="Russ C."/>
            <person name="Cuomo C."/>
            <person name="Burger G."/>
            <person name="Gray M.W."/>
            <person name="Holland P.W.H."/>
            <person name="King N."/>
            <person name="Lang F.B.F."/>
            <person name="Roger A.J."/>
            <person name="Ruiz-Trillo I."/>
            <person name="Young S.K."/>
            <person name="Zeng Q."/>
            <person name="Gargeya S."/>
            <person name="Fitzgerald M."/>
            <person name="Haas B."/>
            <person name="Abouelleil A."/>
            <person name="Alvarado L."/>
            <person name="Arachchi H.M."/>
            <person name="Berlin A."/>
            <person name="Chapman S.B."/>
            <person name="Gearin G."/>
            <person name="Goldberg J."/>
            <person name="Griggs A."/>
            <person name="Gujja S."/>
            <person name="Hansen M."/>
            <person name="Heiman D."/>
            <person name="Howarth C."/>
            <person name="Larimer J."/>
            <person name="Lui A."/>
            <person name="MacDonald P.J.P."/>
            <person name="McCowen C."/>
            <person name="Montmayeur A."/>
            <person name="Murphy C."/>
            <person name="Neiman D."/>
            <person name="Pearson M."/>
            <person name="Priest M."/>
            <person name="Roberts A."/>
            <person name="Saif S."/>
            <person name="Shea T."/>
            <person name="Sisk P."/>
            <person name="Stolte C."/>
            <person name="Sykes S."/>
            <person name="Wortman J."/>
            <person name="Nusbaum C."/>
            <person name="Birren B."/>
        </authorList>
    </citation>
    <scope>NUCLEOTIDE SEQUENCE [LARGE SCALE GENOMIC DNA]</scope>
    <source>
        <strain evidence="10 11">ATCC 38327</strain>
    </source>
</reference>
<feature type="transmembrane region" description="Helical" evidence="9">
    <location>
        <begin position="400"/>
        <end position="421"/>
    </location>
</feature>
<feature type="region of interest" description="Disordered" evidence="8">
    <location>
        <begin position="843"/>
        <end position="881"/>
    </location>
</feature>
<feature type="transmembrane region" description="Helical" evidence="9">
    <location>
        <begin position="809"/>
        <end position="830"/>
    </location>
</feature>
<comment type="subcellular location">
    <subcellularLocation>
        <location evidence="1">Membrane</location>
        <topology evidence="1">Multi-pass membrane protein</topology>
    </subcellularLocation>
</comment>
<reference evidence="11" key="2">
    <citation type="submission" date="2009-11" db="EMBL/GenBank/DDBJ databases">
        <title>The Genome Sequence of Allomyces macrogynus strain ATCC 38327.</title>
        <authorList>
            <consortium name="The Broad Institute Genome Sequencing Platform"/>
            <person name="Russ C."/>
            <person name="Cuomo C."/>
            <person name="Shea T."/>
            <person name="Young S.K."/>
            <person name="Zeng Q."/>
            <person name="Koehrsen M."/>
            <person name="Haas B."/>
            <person name="Borodovsky M."/>
            <person name="Guigo R."/>
            <person name="Alvarado L."/>
            <person name="Berlin A."/>
            <person name="Borenstein D."/>
            <person name="Chen Z."/>
            <person name="Engels R."/>
            <person name="Freedman E."/>
            <person name="Gellesch M."/>
            <person name="Goldberg J."/>
            <person name="Griggs A."/>
            <person name="Gujja S."/>
            <person name="Heiman D."/>
            <person name="Hepburn T."/>
            <person name="Howarth C."/>
            <person name="Jen D."/>
            <person name="Larson L."/>
            <person name="Lewis B."/>
            <person name="Mehta T."/>
            <person name="Park D."/>
            <person name="Pearson M."/>
            <person name="Roberts A."/>
            <person name="Saif S."/>
            <person name="Shenoy N."/>
            <person name="Sisk P."/>
            <person name="Stolte C."/>
            <person name="Sykes S."/>
            <person name="Walk T."/>
            <person name="White J."/>
            <person name="Yandava C."/>
            <person name="Burger G."/>
            <person name="Gray M.W."/>
            <person name="Holland P.W.H."/>
            <person name="King N."/>
            <person name="Lang F.B.F."/>
            <person name="Roger A.J."/>
            <person name="Ruiz-Trillo I."/>
            <person name="Lander E."/>
            <person name="Nusbaum C."/>
        </authorList>
    </citation>
    <scope>NUCLEOTIDE SEQUENCE [LARGE SCALE GENOMIC DNA]</scope>
    <source>
        <strain evidence="11">ATCC 38327</strain>
    </source>
</reference>
<keyword evidence="3 9" id="KW-1133">Transmembrane helix</keyword>
<dbReference type="AlphaFoldDB" id="A0A0L0T1V5"/>